<feature type="region of interest" description="Disordered" evidence="3">
    <location>
        <begin position="825"/>
        <end position="883"/>
    </location>
</feature>
<evidence type="ECO:0000256" key="3">
    <source>
        <dbReference type="SAM" id="MobiDB-lite"/>
    </source>
</evidence>
<dbReference type="GO" id="GO:0016740">
    <property type="term" value="F:transferase activity"/>
    <property type="evidence" value="ECO:0007669"/>
    <property type="project" value="UniProtKB-KW"/>
</dbReference>
<dbReference type="InterPro" id="IPR040521">
    <property type="entry name" value="KDZ"/>
</dbReference>
<dbReference type="Gene3D" id="1.20.120.720">
    <property type="entry name" value="Myosin VI head, motor domain, U50 subdomain"/>
    <property type="match status" value="1"/>
</dbReference>
<comment type="caution">
    <text evidence="5">The sequence shown here is derived from an EMBL/GenBank/DDBJ whole genome shotgun (WGS) entry which is preliminary data.</text>
</comment>
<evidence type="ECO:0000313" key="6">
    <source>
        <dbReference type="Proteomes" id="UP000613580"/>
    </source>
</evidence>
<reference evidence="5" key="1">
    <citation type="submission" date="2020-05" db="EMBL/GenBank/DDBJ databases">
        <title>Mycena genomes resolve the evolution of fungal bioluminescence.</title>
        <authorList>
            <person name="Tsai I.J."/>
        </authorList>
    </citation>
    <scope>NUCLEOTIDE SEQUENCE</scope>
    <source>
        <strain evidence="5">110903Hualien_Pintung</strain>
    </source>
</reference>
<organism evidence="5 6">
    <name type="scientific">Mycena chlorophos</name>
    <name type="common">Agaric fungus</name>
    <name type="synonym">Agaricus chlorophos</name>
    <dbReference type="NCBI Taxonomy" id="658473"/>
    <lineage>
        <taxon>Eukaryota</taxon>
        <taxon>Fungi</taxon>
        <taxon>Dikarya</taxon>
        <taxon>Basidiomycota</taxon>
        <taxon>Agaricomycotina</taxon>
        <taxon>Agaricomycetes</taxon>
        <taxon>Agaricomycetidae</taxon>
        <taxon>Agaricales</taxon>
        <taxon>Marasmiineae</taxon>
        <taxon>Mycenaceae</taxon>
        <taxon>Mycena</taxon>
    </lineage>
</organism>
<dbReference type="Gene3D" id="1.20.58.530">
    <property type="match status" value="1"/>
</dbReference>
<feature type="domain" description="Myosin motor" evidence="4">
    <location>
        <begin position="7"/>
        <end position="182"/>
    </location>
</feature>
<evidence type="ECO:0000313" key="5">
    <source>
        <dbReference type="EMBL" id="KAF7288259.1"/>
    </source>
</evidence>
<keyword evidence="1" id="KW-0518">Myosin</keyword>
<keyword evidence="2" id="KW-0505">Motor protein</keyword>
<dbReference type="GO" id="GO:0003774">
    <property type="term" value="F:cytoskeletal motor activity"/>
    <property type="evidence" value="ECO:0007669"/>
    <property type="project" value="InterPro"/>
</dbReference>
<accession>A0A8H6RVU6</accession>
<keyword evidence="6" id="KW-1185">Reference proteome</keyword>
<evidence type="ECO:0000256" key="2">
    <source>
        <dbReference type="ARBA" id="ARBA00023175"/>
    </source>
</evidence>
<dbReference type="OrthoDB" id="3027102at2759"/>
<feature type="compositionally biased region" description="Acidic residues" evidence="3">
    <location>
        <begin position="850"/>
        <end position="865"/>
    </location>
</feature>
<feature type="compositionally biased region" description="Acidic residues" evidence="3">
    <location>
        <begin position="872"/>
        <end position="883"/>
    </location>
</feature>
<name>A0A8H6RVU6_MYCCL</name>
<dbReference type="GO" id="GO:0005524">
    <property type="term" value="F:ATP binding"/>
    <property type="evidence" value="ECO:0007669"/>
    <property type="project" value="InterPro"/>
</dbReference>
<proteinExistence type="predicted"/>
<dbReference type="PANTHER" id="PTHR22692:SF26">
    <property type="entry name" value="SH3 DOMAIN-CONTAINING PROTEIN"/>
    <property type="match status" value="1"/>
</dbReference>
<gene>
    <name evidence="5" type="ORF">HMN09_01410500</name>
</gene>
<evidence type="ECO:0000259" key="4">
    <source>
        <dbReference type="Pfam" id="PF00063"/>
    </source>
</evidence>
<dbReference type="InterPro" id="IPR036961">
    <property type="entry name" value="Kinesin_motor_dom_sf"/>
</dbReference>
<dbReference type="AlphaFoldDB" id="A0A8H6RVU6"/>
<dbReference type="InterPro" id="IPR051567">
    <property type="entry name" value="Unconventional_Myosin_ATPase"/>
</dbReference>
<dbReference type="SUPFAM" id="SSF52540">
    <property type="entry name" value="P-loop containing nucleoside triphosphate hydrolases"/>
    <property type="match status" value="1"/>
</dbReference>
<dbReference type="Proteomes" id="UP000613580">
    <property type="component" value="Unassembled WGS sequence"/>
</dbReference>
<dbReference type="Pfam" id="PF00063">
    <property type="entry name" value="Myosin_head"/>
    <property type="match status" value="1"/>
</dbReference>
<feature type="region of interest" description="Disordered" evidence="3">
    <location>
        <begin position="76"/>
        <end position="100"/>
    </location>
</feature>
<dbReference type="InterPro" id="IPR001609">
    <property type="entry name" value="Myosin_head_motor_dom-like"/>
</dbReference>
<keyword evidence="5" id="KW-0808">Transferase</keyword>
<dbReference type="PANTHER" id="PTHR22692">
    <property type="entry name" value="MYOSIN VII, XV"/>
    <property type="match status" value="1"/>
</dbReference>
<sequence>MVEASQKRWGNHSSFKTGGGLDRAGFPTFTINHFNGPVAYSSENFLERNIRGMNPDFAINLQGHPRNKDTIVAAQQSVEPMRAPSKRPDIPEEEEPAQETSDAAIVAGDFRASLDFVFATLEETQAFCINPNDSQLPTQLEGRSVKGQVRSTGLAQIAQRNKTVWEVGMLVDEFCERYAAALEVGGVVEASARERVEQARTAFGLGARDVALGIWWTSFVQLAVALKERMHGIAHNLSANTKFSRGYAATGVVMGVCACHELVQPTGVADLQAGERFANINWILAAILRHISIRLNKIIFMLPPLMRLGLVLELNVFLKQFVFVVPKLHVLGHTALCQLLYLLNFVLGGGQTDREGIERPWGWIGGIAAGQARAIGARAPVWKAMVLAYEKDTVNNPNPYKATTKEMAGQSKLQVREEIEAAEEADAAKGQARVRVGRVGPAEFIIEFLDLENEQRRVGDLAALKKAKSTSMKINQRSLRCGINRRLEVLLQLQATYMPASLQRLHATNLPESTLAEEVPPSALSDAERGGGGCLQGLLEMERKLRDAQCRMALVSLRHQLLLKWRILRFMNEHARGQATTTRSLSNAARNENKILLYSRKYQGAWLALVCMADGDEKVVAWPQLRKEDIRCLEDGEEVARKTEKAKRLAKQRAHKQAQIRAAGETTLTMAWPQRTSGNRPAAWREFADDIMDMDAGWDIWHVEMEEGLLSDAARWDEEVLILEEEQRCVTESFESFVWETRAVAIPIGTLPVEDAEGLVAYALKRAAVYKNLAARAESTRTKPKLRRGQKRPRYQPLQVSFEEAVAEVRNGLRKSWEVPVTTLEPTGSGLAGADEASETTMDWEAAGEGNEDEDADGWIEEEKLDEQGSVSDDELVADIEDW</sequence>
<dbReference type="Pfam" id="PF18758">
    <property type="entry name" value="KDZ"/>
    <property type="match status" value="1"/>
</dbReference>
<dbReference type="GO" id="GO:0016459">
    <property type="term" value="C:myosin complex"/>
    <property type="evidence" value="ECO:0007669"/>
    <property type="project" value="UniProtKB-KW"/>
</dbReference>
<dbReference type="Gene3D" id="3.40.850.10">
    <property type="entry name" value="Kinesin motor domain"/>
    <property type="match status" value="1"/>
</dbReference>
<dbReference type="InterPro" id="IPR027417">
    <property type="entry name" value="P-loop_NTPase"/>
</dbReference>
<evidence type="ECO:0000256" key="1">
    <source>
        <dbReference type="ARBA" id="ARBA00023123"/>
    </source>
</evidence>
<protein>
    <submittedName>
        <fullName evidence="5">Glycosyltransferase family 2 protein</fullName>
    </submittedName>
</protein>
<dbReference type="EMBL" id="JACAZE010000042">
    <property type="protein sequence ID" value="KAF7288259.1"/>
    <property type="molecule type" value="Genomic_DNA"/>
</dbReference>